<keyword evidence="7" id="KW-1185">Reference proteome</keyword>
<dbReference type="Pfam" id="PF07681">
    <property type="entry name" value="DoxX"/>
    <property type="match status" value="1"/>
</dbReference>
<feature type="transmembrane region" description="Helical" evidence="5">
    <location>
        <begin position="68"/>
        <end position="87"/>
    </location>
</feature>
<sequence length="139" mass="14627">MTVLVLIGRILFALLFLTSALGHLTKTKATAGYAAAKGVPAPALAVAGTGLLMLAGSLSLLLGAWADLGALLLAVFLFPTALIMHRFWQETEPVARQQETAHFQKDIALGGACLMLLAFFSYVGHDLGLALTGPFFSIE</sequence>
<evidence type="ECO:0000256" key="1">
    <source>
        <dbReference type="ARBA" id="ARBA00004141"/>
    </source>
</evidence>
<dbReference type="EMBL" id="JBHSPB010000002">
    <property type="protein sequence ID" value="MFC5719397.1"/>
    <property type="molecule type" value="Genomic_DNA"/>
</dbReference>
<accession>A0ABW0YTA4</accession>
<dbReference type="Proteomes" id="UP001596083">
    <property type="component" value="Unassembled WGS sequence"/>
</dbReference>
<evidence type="ECO:0000256" key="3">
    <source>
        <dbReference type="ARBA" id="ARBA00022989"/>
    </source>
</evidence>
<feature type="transmembrane region" description="Helical" evidence="5">
    <location>
        <begin position="107"/>
        <end position="124"/>
    </location>
</feature>
<evidence type="ECO:0000256" key="4">
    <source>
        <dbReference type="ARBA" id="ARBA00023136"/>
    </source>
</evidence>
<evidence type="ECO:0000256" key="2">
    <source>
        <dbReference type="ARBA" id="ARBA00022692"/>
    </source>
</evidence>
<keyword evidence="3 5" id="KW-1133">Transmembrane helix</keyword>
<dbReference type="RefSeq" id="WP_390314480.1">
    <property type="nucleotide sequence ID" value="NZ_JBHSPB010000002.1"/>
</dbReference>
<organism evidence="6 7">
    <name type="scientific">Streptomyces gamaensis</name>
    <dbReference type="NCBI Taxonomy" id="1763542"/>
    <lineage>
        <taxon>Bacteria</taxon>
        <taxon>Bacillati</taxon>
        <taxon>Actinomycetota</taxon>
        <taxon>Actinomycetes</taxon>
        <taxon>Kitasatosporales</taxon>
        <taxon>Streptomycetaceae</taxon>
        <taxon>Streptomyces</taxon>
    </lineage>
</organism>
<keyword evidence="2 5" id="KW-0812">Transmembrane</keyword>
<name>A0ABW0YTA4_9ACTN</name>
<proteinExistence type="predicted"/>
<evidence type="ECO:0000313" key="7">
    <source>
        <dbReference type="Proteomes" id="UP001596083"/>
    </source>
</evidence>
<gene>
    <name evidence="6" type="ORF">ACFP1Z_04250</name>
</gene>
<keyword evidence="4 5" id="KW-0472">Membrane</keyword>
<dbReference type="InterPro" id="IPR032808">
    <property type="entry name" value="DoxX"/>
</dbReference>
<evidence type="ECO:0000313" key="6">
    <source>
        <dbReference type="EMBL" id="MFC5719397.1"/>
    </source>
</evidence>
<reference evidence="7" key="1">
    <citation type="journal article" date="2019" name="Int. J. Syst. Evol. Microbiol.">
        <title>The Global Catalogue of Microorganisms (GCM) 10K type strain sequencing project: providing services to taxonomists for standard genome sequencing and annotation.</title>
        <authorList>
            <consortium name="The Broad Institute Genomics Platform"/>
            <consortium name="The Broad Institute Genome Sequencing Center for Infectious Disease"/>
            <person name="Wu L."/>
            <person name="Ma J."/>
        </authorList>
    </citation>
    <scope>NUCLEOTIDE SEQUENCE [LARGE SCALE GENOMIC DNA]</scope>
    <source>
        <strain evidence="7">CGMCC 4.7304</strain>
    </source>
</reference>
<comment type="subcellular location">
    <subcellularLocation>
        <location evidence="1">Membrane</location>
        <topology evidence="1">Multi-pass membrane protein</topology>
    </subcellularLocation>
</comment>
<evidence type="ECO:0000256" key="5">
    <source>
        <dbReference type="SAM" id="Phobius"/>
    </source>
</evidence>
<feature type="transmembrane region" description="Helical" evidence="5">
    <location>
        <begin position="38"/>
        <end position="61"/>
    </location>
</feature>
<protein>
    <submittedName>
        <fullName evidence="6">DoxX family protein</fullName>
    </submittedName>
</protein>
<comment type="caution">
    <text evidence="6">The sequence shown here is derived from an EMBL/GenBank/DDBJ whole genome shotgun (WGS) entry which is preliminary data.</text>
</comment>